<name>A0ABN8U992_9BACL</name>
<dbReference type="EMBL" id="CALYLO010000007">
    <property type="protein sequence ID" value="CAH8247704.1"/>
    <property type="molecule type" value="Genomic_DNA"/>
</dbReference>
<evidence type="ECO:0000313" key="2">
    <source>
        <dbReference type="EMBL" id="CAH8247704.1"/>
    </source>
</evidence>
<dbReference type="InterPro" id="IPR018958">
    <property type="entry name" value="Knr4/Smi1-like_dom"/>
</dbReference>
<evidence type="ECO:0000259" key="1">
    <source>
        <dbReference type="SMART" id="SM00860"/>
    </source>
</evidence>
<dbReference type="Proteomes" id="UP001154322">
    <property type="component" value="Unassembled WGS sequence"/>
</dbReference>
<comment type="caution">
    <text evidence="2">The sequence shown here is derived from an EMBL/GenBank/DDBJ whole genome shotgun (WGS) entry which is preliminary data.</text>
</comment>
<dbReference type="Gene3D" id="3.40.1580.10">
    <property type="entry name" value="SMI1/KNR4-like"/>
    <property type="match status" value="1"/>
</dbReference>
<reference evidence="2" key="1">
    <citation type="submission" date="2022-06" db="EMBL/GenBank/DDBJ databases">
        <authorList>
            <person name="Dietemann V."/>
            <person name="Ory F."/>
            <person name="Dainat B."/>
            <person name="Oberhansli S."/>
        </authorList>
    </citation>
    <scope>NUCLEOTIDE SEQUENCE</scope>
    <source>
        <strain evidence="2">Ena-SAMPLE-TAB-26-04-2022-14:26:32:270-5432</strain>
    </source>
</reference>
<dbReference type="SUPFAM" id="SSF160631">
    <property type="entry name" value="SMI1/KNR4-like"/>
    <property type="match status" value="1"/>
</dbReference>
<gene>
    <name evidence="2" type="ORF">WJ0W_004960</name>
</gene>
<protein>
    <submittedName>
        <fullName evidence="2">SMI1/KNR4 family protein</fullName>
    </submittedName>
</protein>
<sequence length="171" mass="19918">MKNKNLSKEAIQALKAKLEENGGSIEMQRGSGDVSRVTCTFNPPATVNELNDFVRKTKFILPEDYINFLKICNGCRLFDDIEYGGESELYSLEEILLYTYEDPFYGRFKIAYIYQDNIVIDFRRYMEGDKNYLMVKDHLSGFDECIALGMSFGLWLDKFIKSRGEKFWNCP</sequence>
<evidence type="ECO:0000313" key="3">
    <source>
        <dbReference type="Proteomes" id="UP001154322"/>
    </source>
</evidence>
<feature type="domain" description="Knr4/Smi1-like" evidence="1">
    <location>
        <begin position="44"/>
        <end position="158"/>
    </location>
</feature>
<accession>A0ABN8U992</accession>
<proteinExistence type="predicted"/>
<dbReference type="RefSeq" id="WP_249725341.1">
    <property type="nucleotide sequence ID" value="NZ_CALYLO010000007.1"/>
</dbReference>
<organism evidence="2 3">
    <name type="scientific">Paenibacillus melissococcoides</name>
    <dbReference type="NCBI Taxonomy" id="2912268"/>
    <lineage>
        <taxon>Bacteria</taxon>
        <taxon>Bacillati</taxon>
        <taxon>Bacillota</taxon>
        <taxon>Bacilli</taxon>
        <taxon>Bacillales</taxon>
        <taxon>Paenibacillaceae</taxon>
        <taxon>Paenibacillus</taxon>
    </lineage>
</organism>
<dbReference type="SMART" id="SM00860">
    <property type="entry name" value="SMI1_KNR4"/>
    <property type="match status" value="1"/>
</dbReference>
<dbReference type="InterPro" id="IPR037883">
    <property type="entry name" value="Knr4/Smi1-like_sf"/>
</dbReference>
<dbReference type="Pfam" id="PF09346">
    <property type="entry name" value="SMI1_KNR4"/>
    <property type="match status" value="1"/>
</dbReference>
<keyword evidence="3" id="KW-1185">Reference proteome</keyword>